<keyword evidence="7" id="KW-0479">Metal-binding</keyword>
<dbReference type="GO" id="GO:0008033">
    <property type="term" value="P:tRNA processing"/>
    <property type="evidence" value="ECO:0007669"/>
    <property type="project" value="UniProtKB-KW"/>
</dbReference>
<name>Q0AX27_SYNWW</name>
<evidence type="ECO:0000256" key="5">
    <source>
        <dbReference type="ARBA" id="ARBA00022694"/>
    </source>
</evidence>
<dbReference type="InterPro" id="IPR043519">
    <property type="entry name" value="NT_sf"/>
</dbReference>
<reference evidence="15" key="1">
    <citation type="journal article" date="2010" name="Environ. Microbiol.">
        <title>The genome of Syntrophomonas wolfei: new insights into syntrophic metabolism and biohydrogen production.</title>
        <authorList>
            <person name="Sieber J.R."/>
            <person name="Sims D.R."/>
            <person name="Han C."/>
            <person name="Kim E."/>
            <person name="Lykidis A."/>
            <person name="Lapidus A.L."/>
            <person name="McDonnald E."/>
            <person name="Rohlin L."/>
            <person name="Culley D.E."/>
            <person name="Gunsalus R."/>
            <person name="McInerney M.J."/>
        </authorList>
    </citation>
    <scope>NUCLEOTIDE SEQUENCE [LARGE SCALE GENOMIC DNA]</scope>
    <source>
        <strain evidence="15">DSM 2245B / Goettingen</strain>
    </source>
</reference>
<keyword evidence="4 12" id="KW-0808">Transferase</keyword>
<dbReference type="eggNOG" id="COG0618">
    <property type="taxonomic scope" value="Bacteria"/>
</dbReference>
<dbReference type="InterPro" id="IPR038763">
    <property type="entry name" value="DHH_sf"/>
</dbReference>
<dbReference type="InterPro" id="IPR002646">
    <property type="entry name" value="PolA_pol_head_dom"/>
</dbReference>
<proteinExistence type="inferred from homology"/>
<dbReference type="Pfam" id="PF01743">
    <property type="entry name" value="PolyA_pol"/>
    <property type="match status" value="1"/>
</dbReference>
<keyword evidence="5" id="KW-0819">tRNA processing</keyword>
<evidence type="ECO:0000256" key="1">
    <source>
        <dbReference type="ARBA" id="ARBA00001946"/>
    </source>
</evidence>
<evidence type="ECO:0000256" key="9">
    <source>
        <dbReference type="ARBA" id="ARBA00022842"/>
    </source>
</evidence>
<sequence>MEIITSHNALDFDGLAAMVAAGKLYPGAVKVFSGTLSKNIRQFMALYKDLFSIKYPKEIDLKQVKRMIVVDTASANRLGHLKELASQEGMDFYVYDHHPPSLDDLPASISEVEKVGAVTTLLVEKIMERNIKLSAFDATILALGIYEDTGSLLFNSTTPRDISAAAHLLSRGANLSVVANFMDQPFSGEQRELLHVLLNSSQHYLIKNIDVVIALWDSNEFIPGLDTVTYRLLEIENCDVAFAVALMQGKVNVVGRSRSNNVKVNEVLRKLGGRGHDRAASVIVKGKSPVEVREIIMAELGKAVQPGLLARDIMSTPVKTIPPNISMEEAGRIMLRYGHTGMPVVEGENMIGVISRRDVDKAKIHELGHAPVKGFMSSGVLSVTPDTPVGEIQRMMVEYDVGRLPITDNDRLMGIVSRTDILRTLHGDDYPEDHEVLYSFTGEENQNCLAIMQERMPSRLIATLRLAGEIAESIGSRAYCVGGFVRDFFLRVPNFDVDLVVEGDGEELARKMAQHLGGKARIHQRFRTAALMLPDGTKIDIATARTEYYEFPAALPKVEKASIREDMYRRDFTINTLAIALNPDSFGDLIDYFGGRKDLEKGLIRILYNLSFVEDPTRIIRAIRFEQRYKFTIEDDTLRFAKDAIERRLLGKLSYKRIIQELMLLLSEIDPLPALDRIMEIGVWEYMIPEIDLNKVSRTMIKRTPIIITWWEERYYGKNIKGWLVYFMLLLAGLDEELVIQIIKRYHLDNYARKAIQESRQVPQIVEYLWESREILPGEMDQRLDGWSNESMVLLLLSIKDELLWEKLVNYLDLKEQVKVEINGFDLKEMGLKQGPEFRFIFDELYRQKLNGIIKNREEELQMVKKWISEGKFNNDPVAE</sequence>
<evidence type="ECO:0000256" key="8">
    <source>
        <dbReference type="ARBA" id="ARBA00022741"/>
    </source>
</evidence>
<dbReference type="Pfam" id="PF00571">
    <property type="entry name" value="CBS"/>
    <property type="match status" value="2"/>
</dbReference>
<dbReference type="EMBL" id="CP000448">
    <property type="protein sequence ID" value="ABI68727.1"/>
    <property type="molecule type" value="Genomic_DNA"/>
</dbReference>
<evidence type="ECO:0000256" key="7">
    <source>
        <dbReference type="ARBA" id="ARBA00022723"/>
    </source>
</evidence>
<evidence type="ECO:0000259" key="13">
    <source>
        <dbReference type="PROSITE" id="PS51371"/>
    </source>
</evidence>
<evidence type="ECO:0000256" key="10">
    <source>
        <dbReference type="ARBA" id="ARBA00022884"/>
    </source>
</evidence>
<comment type="cofactor">
    <cofactor evidence="1">
        <name>Mg(2+)</name>
        <dbReference type="ChEBI" id="CHEBI:18420"/>
    </cofactor>
</comment>
<dbReference type="Pfam" id="PF12627">
    <property type="entry name" value="PolyA_pol_RNAbd"/>
    <property type="match status" value="1"/>
</dbReference>
<dbReference type="OrthoDB" id="9805698at2"/>
<dbReference type="PANTHER" id="PTHR47788">
    <property type="entry name" value="POLYA POLYMERASE"/>
    <property type="match status" value="1"/>
</dbReference>
<dbReference type="eggNOG" id="COG0617">
    <property type="taxonomic scope" value="Bacteria"/>
</dbReference>
<keyword evidence="6" id="KW-0548">Nucleotidyltransferase</keyword>
<evidence type="ECO:0000256" key="3">
    <source>
        <dbReference type="ARBA" id="ARBA00022555"/>
    </source>
</evidence>
<dbReference type="GO" id="GO:0016779">
    <property type="term" value="F:nucleotidyltransferase activity"/>
    <property type="evidence" value="ECO:0007669"/>
    <property type="project" value="UniProtKB-KW"/>
</dbReference>
<dbReference type="InterPro" id="IPR046342">
    <property type="entry name" value="CBS_dom_sf"/>
</dbReference>
<evidence type="ECO:0000313" key="15">
    <source>
        <dbReference type="Proteomes" id="UP000001968"/>
    </source>
</evidence>
<accession>Q0AX27</accession>
<keyword evidence="10 12" id="KW-0694">RNA-binding</keyword>
<gene>
    <name evidence="14" type="ordered locus">Swol_1420</name>
</gene>
<dbReference type="eggNOG" id="COG0517">
    <property type="taxonomic scope" value="Bacteria"/>
</dbReference>
<dbReference type="GO" id="GO:0000166">
    <property type="term" value="F:nucleotide binding"/>
    <property type="evidence" value="ECO:0007669"/>
    <property type="project" value="UniProtKB-KW"/>
</dbReference>
<keyword evidence="8" id="KW-0547">Nucleotide-binding</keyword>
<dbReference type="AlphaFoldDB" id="Q0AX27"/>
<dbReference type="Gene3D" id="3.30.460.10">
    <property type="entry name" value="Beta Polymerase, domain 2"/>
    <property type="match status" value="1"/>
</dbReference>
<dbReference type="HOGENOM" id="CLU_015961_5_0_9"/>
<dbReference type="InterPro" id="IPR000644">
    <property type="entry name" value="CBS_dom"/>
</dbReference>
<dbReference type="Gene3D" id="3.10.580.10">
    <property type="entry name" value="CBS-domain"/>
    <property type="match status" value="1"/>
</dbReference>
<dbReference type="STRING" id="335541.Swol_1420"/>
<dbReference type="Proteomes" id="UP000001968">
    <property type="component" value="Chromosome"/>
</dbReference>
<dbReference type="Gene3D" id="3.90.1640.10">
    <property type="entry name" value="inorganic pyrophosphatase (n-terminal core)"/>
    <property type="match status" value="1"/>
</dbReference>
<dbReference type="Gene3D" id="3.10.310.30">
    <property type="match status" value="1"/>
</dbReference>
<evidence type="ECO:0000256" key="6">
    <source>
        <dbReference type="ARBA" id="ARBA00022695"/>
    </source>
</evidence>
<comment type="similarity">
    <text evidence="2 12">Belongs to the tRNA nucleotidyltransferase/poly(A) polymerase family.</text>
</comment>
<dbReference type="SUPFAM" id="SSF81891">
    <property type="entry name" value="Poly A polymerase C-terminal region-like"/>
    <property type="match status" value="1"/>
</dbReference>
<dbReference type="InterPro" id="IPR032828">
    <property type="entry name" value="PolyA_RNA-bd"/>
</dbReference>
<feature type="domain" description="CBS" evidence="13">
    <location>
        <begin position="314"/>
        <end position="372"/>
    </location>
</feature>
<dbReference type="GO" id="GO:0046872">
    <property type="term" value="F:metal ion binding"/>
    <property type="evidence" value="ECO:0007669"/>
    <property type="project" value="UniProtKB-KW"/>
</dbReference>
<keyword evidence="11" id="KW-0129">CBS domain</keyword>
<keyword evidence="15" id="KW-1185">Reference proteome</keyword>
<evidence type="ECO:0000256" key="2">
    <source>
        <dbReference type="ARBA" id="ARBA00007265"/>
    </source>
</evidence>
<dbReference type="PROSITE" id="PS51371">
    <property type="entry name" value="CBS"/>
    <property type="match status" value="2"/>
</dbReference>
<evidence type="ECO:0000256" key="11">
    <source>
        <dbReference type="PROSITE-ProRule" id="PRU00703"/>
    </source>
</evidence>
<dbReference type="Gene3D" id="1.10.3090.10">
    <property type="entry name" value="cca-adding enzyme, domain 2"/>
    <property type="match status" value="1"/>
</dbReference>
<dbReference type="CDD" id="cd04595">
    <property type="entry name" value="CBS_pair_DHH_polyA_Pol_assoc"/>
    <property type="match status" value="1"/>
</dbReference>
<organism evidence="14 15">
    <name type="scientific">Syntrophomonas wolfei subsp. wolfei (strain DSM 2245B / Goettingen)</name>
    <dbReference type="NCBI Taxonomy" id="335541"/>
    <lineage>
        <taxon>Bacteria</taxon>
        <taxon>Bacillati</taxon>
        <taxon>Bacillota</taxon>
        <taxon>Clostridia</taxon>
        <taxon>Eubacteriales</taxon>
        <taxon>Syntrophomonadaceae</taxon>
        <taxon>Syntrophomonas</taxon>
    </lineage>
</organism>
<dbReference type="CDD" id="cd05398">
    <property type="entry name" value="NT_ClassII-CCAase"/>
    <property type="match status" value="1"/>
</dbReference>
<keyword evidence="3" id="KW-0820">tRNA-binding</keyword>
<evidence type="ECO:0000256" key="12">
    <source>
        <dbReference type="RuleBase" id="RU003953"/>
    </source>
</evidence>
<keyword evidence="9" id="KW-0460">Magnesium</keyword>
<dbReference type="CDD" id="cd02205">
    <property type="entry name" value="CBS_pair_SF"/>
    <property type="match status" value="1"/>
</dbReference>
<dbReference type="RefSeq" id="WP_011640826.1">
    <property type="nucleotide sequence ID" value="NC_008346.1"/>
</dbReference>
<dbReference type="KEGG" id="swo:Swol_1420"/>
<protein>
    <submittedName>
        <fullName evidence="14">PolyA polymerase family protein</fullName>
    </submittedName>
</protein>
<dbReference type="PANTHER" id="PTHR47788:SF1">
    <property type="entry name" value="A-ADDING TRNA NUCLEOTIDYLTRANSFERASE"/>
    <property type="match status" value="1"/>
</dbReference>
<feature type="domain" description="CBS" evidence="13">
    <location>
        <begin position="376"/>
        <end position="436"/>
    </location>
</feature>
<dbReference type="SMART" id="SM00116">
    <property type="entry name" value="CBS"/>
    <property type="match status" value="2"/>
</dbReference>
<evidence type="ECO:0000313" key="14">
    <source>
        <dbReference type="EMBL" id="ABI68727.1"/>
    </source>
</evidence>
<evidence type="ECO:0000256" key="4">
    <source>
        <dbReference type="ARBA" id="ARBA00022679"/>
    </source>
</evidence>
<dbReference type="SUPFAM" id="SSF54631">
    <property type="entry name" value="CBS-domain pair"/>
    <property type="match status" value="1"/>
</dbReference>
<dbReference type="InterPro" id="IPR052390">
    <property type="entry name" value="tRNA_nt/polyA_polymerase"/>
</dbReference>
<dbReference type="SUPFAM" id="SSF81301">
    <property type="entry name" value="Nucleotidyltransferase"/>
    <property type="match status" value="1"/>
</dbReference>
<dbReference type="GO" id="GO:0000049">
    <property type="term" value="F:tRNA binding"/>
    <property type="evidence" value="ECO:0007669"/>
    <property type="project" value="UniProtKB-KW"/>
</dbReference>
<dbReference type="SUPFAM" id="SSF64182">
    <property type="entry name" value="DHH phosphoesterases"/>
    <property type="match status" value="1"/>
</dbReference>